<organism evidence="1 2">
    <name type="scientific">Candidimonas nitroreducens</name>
    <dbReference type="NCBI Taxonomy" id="683354"/>
    <lineage>
        <taxon>Bacteria</taxon>
        <taxon>Pseudomonadati</taxon>
        <taxon>Pseudomonadota</taxon>
        <taxon>Betaproteobacteria</taxon>
        <taxon>Burkholderiales</taxon>
        <taxon>Alcaligenaceae</taxon>
        <taxon>Candidimonas</taxon>
    </lineage>
</organism>
<dbReference type="RefSeq" id="WP_088602964.1">
    <property type="nucleotide sequence ID" value="NZ_NJIH01000004.1"/>
</dbReference>
<protein>
    <submittedName>
        <fullName evidence="1">Uncharacterized protein</fullName>
    </submittedName>
</protein>
<gene>
    <name evidence="1" type="ORF">CEY11_08580</name>
</gene>
<dbReference type="Proteomes" id="UP000214603">
    <property type="component" value="Unassembled WGS sequence"/>
</dbReference>
<name>A0A225MKV4_9BURK</name>
<comment type="caution">
    <text evidence="1">The sequence shown here is derived from an EMBL/GenBank/DDBJ whole genome shotgun (WGS) entry which is preliminary data.</text>
</comment>
<keyword evidence="2" id="KW-1185">Reference proteome</keyword>
<evidence type="ECO:0000313" key="1">
    <source>
        <dbReference type="EMBL" id="OWT61878.1"/>
    </source>
</evidence>
<dbReference type="EMBL" id="NJIH01000004">
    <property type="protein sequence ID" value="OWT61878.1"/>
    <property type="molecule type" value="Genomic_DNA"/>
</dbReference>
<reference evidence="2" key="1">
    <citation type="submission" date="2017-06" db="EMBL/GenBank/DDBJ databases">
        <title>Herbaspirillum phytohormonus sp. nov., isolated from the root nodule of Robinia pseudoacacia in lead-zinc mine.</title>
        <authorList>
            <person name="Fan M."/>
            <person name="Lin Y."/>
        </authorList>
    </citation>
    <scope>NUCLEOTIDE SEQUENCE [LARGE SCALE GENOMIC DNA]</scope>
    <source>
        <strain evidence="2">SC-089</strain>
    </source>
</reference>
<evidence type="ECO:0000313" key="2">
    <source>
        <dbReference type="Proteomes" id="UP000214603"/>
    </source>
</evidence>
<proteinExistence type="predicted"/>
<accession>A0A225MKV4</accession>
<dbReference type="AlphaFoldDB" id="A0A225MKV4"/>
<sequence>MGVFVVVVILAAAVIIWVNQRSRPHVIAVDLHAAFEAFVYADKSYDLAQKAETAGDLSTAFAHLCSAMHQTVVAAHLAKTGTPPPDSSIDEEASLIQTIESGRPFLRSLGINDGLWTDLTMMQISFDESRKVDRHRAIALLYACRTENARVAELYFGPQRTWGKLRA</sequence>